<dbReference type="Proteomes" id="UP000199339">
    <property type="component" value="Unassembled WGS sequence"/>
</dbReference>
<evidence type="ECO:0000313" key="2">
    <source>
        <dbReference type="Proteomes" id="UP000199339"/>
    </source>
</evidence>
<gene>
    <name evidence="1" type="ORF">SAMN04487961_1236</name>
</gene>
<dbReference type="RefSeq" id="WP_092000250.1">
    <property type="nucleotide sequence ID" value="NZ_FOUR01000002.1"/>
</dbReference>
<dbReference type="Gene3D" id="3.30.2310.20">
    <property type="entry name" value="RelE-like"/>
    <property type="match status" value="1"/>
</dbReference>
<evidence type="ECO:0000313" key="1">
    <source>
        <dbReference type="EMBL" id="SFM78579.1"/>
    </source>
</evidence>
<name>A0A1I4TPG3_9GAMM</name>
<keyword evidence="2" id="KW-1185">Reference proteome</keyword>
<organism evidence="1 2">
    <name type="scientific">Marinobacter pelagius</name>
    <dbReference type="NCBI Taxonomy" id="379482"/>
    <lineage>
        <taxon>Bacteria</taxon>
        <taxon>Pseudomonadati</taxon>
        <taxon>Pseudomonadota</taxon>
        <taxon>Gammaproteobacteria</taxon>
        <taxon>Pseudomonadales</taxon>
        <taxon>Marinobacteraceae</taxon>
        <taxon>Marinobacter</taxon>
    </lineage>
</organism>
<dbReference type="AlphaFoldDB" id="A0A1I4TPG3"/>
<sequence>MEYTFHPAAEAELNEAVDYYESIQPGLGLDFAREAYEAIDRAVQYPKAWSFIREPVRRSLVKRFPYGILYAENGNDIYVLAIMNLHREPFYWEERQ</sequence>
<dbReference type="EMBL" id="FOUR01000002">
    <property type="protein sequence ID" value="SFM78579.1"/>
    <property type="molecule type" value="Genomic_DNA"/>
</dbReference>
<accession>A0A1I4TPG3</accession>
<reference evidence="2" key="1">
    <citation type="submission" date="2016-10" db="EMBL/GenBank/DDBJ databases">
        <authorList>
            <person name="Varghese N."/>
            <person name="Submissions S."/>
        </authorList>
    </citation>
    <scope>NUCLEOTIDE SEQUENCE [LARGE SCALE GENOMIC DNA]</scope>
    <source>
        <strain evidence="2">CGMCC 1.6775</strain>
    </source>
</reference>
<proteinExistence type="predicted"/>
<protein>
    <submittedName>
        <fullName evidence="1">ParE toxin of type II toxin-antitoxin system, parDE</fullName>
    </submittedName>
</protein>
<dbReference type="InterPro" id="IPR035093">
    <property type="entry name" value="RelE/ParE_toxin_dom_sf"/>
</dbReference>
<dbReference type="OrthoDB" id="9809155at2"/>